<evidence type="ECO:0000256" key="2">
    <source>
        <dbReference type="ARBA" id="ARBA00022833"/>
    </source>
</evidence>
<dbReference type="OMA" id="EGITICK"/>
<dbReference type="InterPro" id="IPR037129">
    <property type="entry name" value="XPA_sf"/>
</dbReference>
<dbReference type="OrthoDB" id="3058642at2759"/>
<comment type="caution">
    <text evidence="5">The sequence shown here is derived from an EMBL/GenBank/DDBJ whole genome shotgun (WGS) entry which is preliminary data.</text>
</comment>
<proteinExistence type="predicted"/>
<evidence type="ECO:0000313" key="6">
    <source>
        <dbReference type="Proteomes" id="UP000184267"/>
    </source>
</evidence>
<evidence type="ECO:0000256" key="1">
    <source>
        <dbReference type="ARBA" id="ARBA00004123"/>
    </source>
</evidence>
<protein>
    <submittedName>
        <fullName evidence="5">Uncharacterized protein</fullName>
    </submittedName>
</protein>
<sequence length="309" mass="35297">MPKDKSKNAPAARPLPKATQKRAKAKSKDPGTSEFAAVDSSQWRESMIPEGITICKSAAMKQYRLKSLHLEDIDSDKIPSLNEKWNPMELYDERAVERKAWELRGGPEGFEAYLERLRQAHIKTGKNTPFTRPAAYGPLGGAVYIVRRHPSANGRAEQALLLEQEMPLWLWDACHRAMDRQDGLADVYGEEVGRYARMTNRESPMQSAAHGLAKLYPPRPMERLPSSPAVDRLRDILAEAPSLPRRLEWGEEVDGMWMKHTNYPEEDYEYEWAPYYLDRLFAALIEVIEVHGIGDAGWCGVRWEVYDKV</sequence>
<dbReference type="EMBL" id="MNAD01001590">
    <property type="protein sequence ID" value="OJT03867.1"/>
    <property type="molecule type" value="Genomic_DNA"/>
</dbReference>
<evidence type="ECO:0000256" key="3">
    <source>
        <dbReference type="ARBA" id="ARBA00023242"/>
    </source>
</evidence>
<gene>
    <name evidence="5" type="ORF">TRAPUB_5458</name>
</gene>
<organism evidence="5 6">
    <name type="scientific">Trametes pubescens</name>
    <name type="common">White-rot fungus</name>
    <dbReference type="NCBI Taxonomy" id="154538"/>
    <lineage>
        <taxon>Eukaryota</taxon>
        <taxon>Fungi</taxon>
        <taxon>Dikarya</taxon>
        <taxon>Basidiomycota</taxon>
        <taxon>Agaricomycotina</taxon>
        <taxon>Agaricomycetes</taxon>
        <taxon>Polyporales</taxon>
        <taxon>Polyporaceae</taxon>
        <taxon>Trametes</taxon>
    </lineage>
</organism>
<reference evidence="5 6" key="1">
    <citation type="submission" date="2016-10" db="EMBL/GenBank/DDBJ databases">
        <title>Genome sequence of the basidiomycete white-rot fungus Trametes pubescens.</title>
        <authorList>
            <person name="Makela M.R."/>
            <person name="Granchi Z."/>
            <person name="Peng M."/>
            <person name="De Vries R.P."/>
            <person name="Grigoriev I."/>
            <person name="Riley R."/>
            <person name="Hilden K."/>
        </authorList>
    </citation>
    <scope>NUCLEOTIDE SEQUENCE [LARGE SCALE GENOMIC DNA]</scope>
    <source>
        <strain evidence="5 6">FBCC735</strain>
    </source>
</reference>
<keyword evidence="6" id="KW-1185">Reference proteome</keyword>
<dbReference type="Proteomes" id="UP000184267">
    <property type="component" value="Unassembled WGS sequence"/>
</dbReference>
<evidence type="ECO:0000313" key="5">
    <source>
        <dbReference type="EMBL" id="OJT03867.1"/>
    </source>
</evidence>
<dbReference type="AlphaFoldDB" id="A0A1M2V8J4"/>
<keyword evidence="2" id="KW-0862">Zinc</keyword>
<dbReference type="GO" id="GO:0005634">
    <property type="term" value="C:nucleus"/>
    <property type="evidence" value="ECO:0007669"/>
    <property type="project" value="UniProtKB-SubCell"/>
</dbReference>
<comment type="subcellular location">
    <subcellularLocation>
        <location evidence="1">Nucleus</location>
    </subcellularLocation>
</comment>
<keyword evidence="3" id="KW-0539">Nucleus</keyword>
<dbReference type="CDD" id="cd21075">
    <property type="entry name" value="DBD_XPA-like"/>
    <property type="match status" value="1"/>
</dbReference>
<dbReference type="Gene3D" id="3.90.530.10">
    <property type="entry name" value="XPA C-terminal domain"/>
    <property type="match status" value="1"/>
</dbReference>
<name>A0A1M2V8J4_TRAPU</name>
<feature type="region of interest" description="Disordered" evidence="4">
    <location>
        <begin position="1"/>
        <end position="40"/>
    </location>
</feature>
<dbReference type="SUPFAM" id="SSF46955">
    <property type="entry name" value="Putative DNA-binding domain"/>
    <property type="match status" value="1"/>
</dbReference>
<evidence type="ECO:0000256" key="4">
    <source>
        <dbReference type="SAM" id="MobiDB-lite"/>
    </source>
</evidence>
<dbReference type="InterPro" id="IPR009061">
    <property type="entry name" value="DNA-bd_dom_put_sf"/>
</dbReference>
<accession>A0A1M2V8J4</accession>